<dbReference type="PANTHER" id="PTHR41291">
    <property type="entry name" value="DNA ALKYLATION REPAIR PROTEIN"/>
    <property type="match status" value="1"/>
</dbReference>
<accession>A0ABN2WRC7</accession>
<evidence type="ECO:0000313" key="2">
    <source>
        <dbReference type="Proteomes" id="UP001500984"/>
    </source>
</evidence>
<keyword evidence="2" id="KW-1185">Reference proteome</keyword>
<protein>
    <submittedName>
        <fullName evidence="1">DNA alkylation repair protein</fullName>
    </submittedName>
</protein>
<sequence>MALILFVMSTDLTSALERLSELEDPAVRAANEKRGDDHGGNLSRLRALAKSIRKDHALAVRLWDAGDTAAQLLALLVCTPRKYTVAELDSMVRSTRAPKVHDWFVNYVAKKSPHAEELRQKWLADADQRVASVGWALTAQRVVKDPEGLDLDALLTRIEGEMRDAPADLQWSMNETLAQIGIHHPALRARAVRIGEDLQVLADYPTSPGCTSPFAPVWIAEMVRRSGE</sequence>
<gene>
    <name evidence="1" type="ORF">GCM10009823_17990</name>
</gene>
<dbReference type="Pfam" id="PF08713">
    <property type="entry name" value="DNA_alkylation"/>
    <property type="match status" value="1"/>
</dbReference>
<dbReference type="InterPro" id="IPR014825">
    <property type="entry name" value="DNA_alkylation"/>
</dbReference>
<proteinExistence type="predicted"/>
<evidence type="ECO:0000313" key="1">
    <source>
        <dbReference type="EMBL" id="GAA2097337.1"/>
    </source>
</evidence>
<dbReference type="EMBL" id="BAAAPZ010000006">
    <property type="protein sequence ID" value="GAA2097337.1"/>
    <property type="molecule type" value="Genomic_DNA"/>
</dbReference>
<comment type="caution">
    <text evidence="1">The sequence shown here is derived from an EMBL/GenBank/DDBJ whole genome shotgun (WGS) entry which is preliminary data.</text>
</comment>
<dbReference type="SUPFAM" id="SSF48371">
    <property type="entry name" value="ARM repeat"/>
    <property type="match status" value="1"/>
</dbReference>
<organism evidence="1 2">
    <name type="scientific">Brevibacterium salitolerans</name>
    <dbReference type="NCBI Taxonomy" id="1403566"/>
    <lineage>
        <taxon>Bacteria</taxon>
        <taxon>Bacillati</taxon>
        <taxon>Actinomycetota</taxon>
        <taxon>Actinomycetes</taxon>
        <taxon>Micrococcales</taxon>
        <taxon>Brevibacteriaceae</taxon>
        <taxon>Brevibacterium</taxon>
    </lineage>
</organism>
<dbReference type="PANTHER" id="PTHR41291:SF1">
    <property type="entry name" value="DNA ALKYLATION REPAIR PROTEIN"/>
    <property type="match status" value="1"/>
</dbReference>
<dbReference type="InterPro" id="IPR016024">
    <property type="entry name" value="ARM-type_fold"/>
</dbReference>
<dbReference type="Proteomes" id="UP001500984">
    <property type="component" value="Unassembled WGS sequence"/>
</dbReference>
<reference evidence="1 2" key="1">
    <citation type="journal article" date="2019" name="Int. J. Syst. Evol. Microbiol.">
        <title>The Global Catalogue of Microorganisms (GCM) 10K type strain sequencing project: providing services to taxonomists for standard genome sequencing and annotation.</title>
        <authorList>
            <consortium name="The Broad Institute Genomics Platform"/>
            <consortium name="The Broad Institute Genome Sequencing Center for Infectious Disease"/>
            <person name="Wu L."/>
            <person name="Ma J."/>
        </authorList>
    </citation>
    <scope>NUCLEOTIDE SEQUENCE [LARGE SCALE GENOMIC DNA]</scope>
    <source>
        <strain evidence="1 2">JCM 15900</strain>
    </source>
</reference>
<name>A0ABN2WRC7_9MICO</name>